<dbReference type="Proteomes" id="UP000294894">
    <property type="component" value="Chromosome"/>
</dbReference>
<dbReference type="InterPro" id="IPR011701">
    <property type="entry name" value="MFS"/>
</dbReference>
<dbReference type="OrthoDB" id="5317164at2"/>
<dbReference type="PANTHER" id="PTHR23523:SF2">
    <property type="entry name" value="2-NITROIMIDAZOLE TRANSPORTER"/>
    <property type="match status" value="1"/>
</dbReference>
<dbReference type="RefSeq" id="WP_135079336.1">
    <property type="nucleotide sequence ID" value="NZ_CP038267.1"/>
</dbReference>
<evidence type="ECO:0000313" key="2">
    <source>
        <dbReference type="EMBL" id="QBR93678.1"/>
    </source>
</evidence>
<dbReference type="KEGG" id="noy:EXE57_16390"/>
<feature type="transmembrane region" description="Helical" evidence="1">
    <location>
        <begin position="339"/>
        <end position="362"/>
    </location>
</feature>
<protein>
    <submittedName>
        <fullName evidence="2">MFS transporter</fullName>
    </submittedName>
</protein>
<dbReference type="GO" id="GO:0022857">
    <property type="term" value="F:transmembrane transporter activity"/>
    <property type="evidence" value="ECO:0007669"/>
    <property type="project" value="InterPro"/>
</dbReference>
<dbReference type="Gene3D" id="1.20.1250.20">
    <property type="entry name" value="MFS general substrate transporter like domains"/>
    <property type="match status" value="1"/>
</dbReference>
<feature type="transmembrane region" description="Helical" evidence="1">
    <location>
        <begin position="72"/>
        <end position="91"/>
    </location>
</feature>
<organism evidence="2 3">
    <name type="scientific">Nocardioides euryhalodurans</name>
    <dbReference type="NCBI Taxonomy" id="2518370"/>
    <lineage>
        <taxon>Bacteria</taxon>
        <taxon>Bacillati</taxon>
        <taxon>Actinomycetota</taxon>
        <taxon>Actinomycetes</taxon>
        <taxon>Propionibacteriales</taxon>
        <taxon>Nocardioidaceae</taxon>
        <taxon>Nocardioides</taxon>
    </lineage>
</organism>
<keyword evidence="1" id="KW-0472">Membrane</keyword>
<feature type="transmembrane region" description="Helical" evidence="1">
    <location>
        <begin position="368"/>
        <end position="387"/>
    </location>
</feature>
<feature type="transmembrane region" description="Helical" evidence="1">
    <location>
        <begin position="306"/>
        <end position="327"/>
    </location>
</feature>
<dbReference type="AlphaFoldDB" id="A0A4P7GNA6"/>
<evidence type="ECO:0000313" key="3">
    <source>
        <dbReference type="Proteomes" id="UP000294894"/>
    </source>
</evidence>
<feature type="transmembrane region" description="Helical" evidence="1">
    <location>
        <begin position="97"/>
        <end position="123"/>
    </location>
</feature>
<reference evidence="2 3" key="1">
    <citation type="submission" date="2019-03" db="EMBL/GenBank/DDBJ databases">
        <title>Three New Species of Nocardioides, Nocardioides euryhalodurans sp. nov., Nocardioides seonyuensis sp. nov. and Nocardioides eburneoflavus sp. nov., Iolated from Soil.</title>
        <authorList>
            <person name="Roh S.G."/>
            <person name="Lee C."/>
            <person name="Kim M.-K."/>
            <person name="Kim S.B."/>
        </authorList>
    </citation>
    <scope>NUCLEOTIDE SEQUENCE [LARGE SCALE GENOMIC DNA]</scope>
    <source>
        <strain evidence="2 3">MMS17-SY117</strain>
    </source>
</reference>
<accession>A0A4P7GNA6</accession>
<dbReference type="EMBL" id="CP038267">
    <property type="protein sequence ID" value="QBR93678.1"/>
    <property type="molecule type" value="Genomic_DNA"/>
</dbReference>
<feature type="transmembrane region" description="Helical" evidence="1">
    <location>
        <begin position="135"/>
        <end position="157"/>
    </location>
</feature>
<proteinExistence type="predicted"/>
<feature type="transmembrane region" description="Helical" evidence="1">
    <location>
        <begin position="216"/>
        <end position="236"/>
    </location>
</feature>
<keyword evidence="1" id="KW-1133">Transmembrane helix</keyword>
<feature type="transmembrane region" description="Helical" evidence="1">
    <location>
        <begin position="279"/>
        <end position="300"/>
    </location>
</feature>
<feature type="transmembrane region" description="Helical" evidence="1">
    <location>
        <begin position="169"/>
        <end position="186"/>
    </location>
</feature>
<name>A0A4P7GNA6_9ACTN</name>
<dbReference type="SUPFAM" id="SSF103473">
    <property type="entry name" value="MFS general substrate transporter"/>
    <property type="match status" value="1"/>
</dbReference>
<dbReference type="PANTHER" id="PTHR23523">
    <property type="match status" value="1"/>
</dbReference>
<dbReference type="InterPro" id="IPR036259">
    <property type="entry name" value="MFS_trans_sf"/>
</dbReference>
<dbReference type="InterPro" id="IPR052524">
    <property type="entry name" value="MFS_Cyanate_Porter"/>
</dbReference>
<keyword evidence="3" id="KW-1185">Reference proteome</keyword>
<evidence type="ECO:0000256" key="1">
    <source>
        <dbReference type="SAM" id="Phobius"/>
    </source>
</evidence>
<dbReference type="Pfam" id="PF07690">
    <property type="entry name" value="MFS_1"/>
    <property type="match status" value="1"/>
</dbReference>
<feature type="transmembrane region" description="Helical" evidence="1">
    <location>
        <begin position="44"/>
        <end position="65"/>
    </location>
</feature>
<sequence length="400" mass="40860">MSPRRAGALVLFTAVVLVSVNLRPGASAVGPVLAEVRSGLGMGSGVAGALTGLPGLCFGIFGAMAVTLARRVGTTAGITLGLLAVTVGLLLRPATGSVAVFLLMSTVALAGMAVGNVLVPAWIKQHGGRHEVGLATVYGSGLVLGGSLGSLLTAPLLEATDSWQDALGAWGLVAALALPVWAWLAVGEHREDRLTRSDGPASAPPATGRITTSPTAVAMATLFAVQAMHAYIQFGWLPQIYRDAGLSATYAGALQALLSGITIIGGLAMPTVIARSRTLAPYVVVFGVLLAVGYLGLLVAPATVPWLWAVVLGVSGFAFPTVIALITARTRHPAVTGRLSGFVQPVGYLLAGLGPFAVGLVHDATGDWTLVLWLLAATAVPFTWAGLRASRRVFVDDELA</sequence>
<gene>
    <name evidence="2" type="ORF">EXE57_16390</name>
</gene>
<feature type="transmembrane region" description="Helical" evidence="1">
    <location>
        <begin position="248"/>
        <end position="267"/>
    </location>
</feature>
<keyword evidence="1" id="KW-0812">Transmembrane</keyword>